<name>A0AAU8DNP3_9ACTN</name>
<dbReference type="GO" id="GO:0004844">
    <property type="term" value="F:uracil DNA N-glycosylase activity"/>
    <property type="evidence" value="ECO:0007669"/>
    <property type="project" value="TreeGrafter"/>
</dbReference>
<accession>A0AAU8DNP3</accession>
<dbReference type="PANTHER" id="PTHR12159">
    <property type="entry name" value="G/T AND G/U MISMATCH-SPECIFIC DNA GLYCOSYLASE"/>
    <property type="match status" value="1"/>
</dbReference>
<organism evidence="6">
    <name type="scientific">Nakamurella sp. A5-74</name>
    <dbReference type="NCBI Taxonomy" id="3158264"/>
    <lineage>
        <taxon>Bacteria</taxon>
        <taxon>Bacillati</taxon>
        <taxon>Actinomycetota</taxon>
        <taxon>Actinomycetes</taxon>
        <taxon>Nakamurellales</taxon>
        <taxon>Nakamurellaceae</taxon>
        <taxon>Nakamurella</taxon>
    </lineage>
</organism>
<dbReference type="EC" id="3.2.2.-" evidence="6"/>
<evidence type="ECO:0000256" key="3">
    <source>
        <dbReference type="ARBA" id="ARBA00023204"/>
    </source>
</evidence>
<evidence type="ECO:0000259" key="5">
    <source>
        <dbReference type="Pfam" id="PF03167"/>
    </source>
</evidence>
<dbReference type="EMBL" id="CP159218">
    <property type="protein sequence ID" value="XCG63386.1"/>
    <property type="molecule type" value="Genomic_DNA"/>
</dbReference>
<dbReference type="PANTHER" id="PTHR12159:SF9">
    <property type="entry name" value="G_T MISMATCH-SPECIFIC THYMINE DNA GLYCOSYLASE"/>
    <property type="match status" value="1"/>
</dbReference>
<keyword evidence="3" id="KW-0234">DNA repair</keyword>
<dbReference type="GO" id="GO:0008263">
    <property type="term" value="F:pyrimidine-specific mismatch base pair DNA N-glycosylase activity"/>
    <property type="evidence" value="ECO:0007669"/>
    <property type="project" value="TreeGrafter"/>
</dbReference>
<dbReference type="GO" id="GO:0006285">
    <property type="term" value="P:base-excision repair, AP site formation"/>
    <property type="evidence" value="ECO:0007669"/>
    <property type="project" value="InterPro"/>
</dbReference>
<dbReference type="Pfam" id="PF03167">
    <property type="entry name" value="UDG"/>
    <property type="match status" value="1"/>
</dbReference>
<protein>
    <submittedName>
        <fullName evidence="6">Mismatch-specific DNA-glycosylase</fullName>
        <ecNumber evidence="6">3.2.2.-</ecNumber>
    </submittedName>
</protein>
<dbReference type="InterPro" id="IPR015637">
    <property type="entry name" value="MUG/TDG"/>
</dbReference>
<dbReference type="InterPro" id="IPR005122">
    <property type="entry name" value="Uracil-DNA_glycosylase-like"/>
</dbReference>
<evidence type="ECO:0000256" key="2">
    <source>
        <dbReference type="ARBA" id="ARBA00022801"/>
    </source>
</evidence>
<keyword evidence="2 6" id="KW-0378">Hydrolase</keyword>
<dbReference type="InterPro" id="IPR036895">
    <property type="entry name" value="Uracil-DNA_glycosylase-like_sf"/>
</dbReference>
<dbReference type="AlphaFoldDB" id="A0AAU8DNP3"/>
<dbReference type="Gene3D" id="3.40.470.10">
    <property type="entry name" value="Uracil-DNA glycosylase-like domain"/>
    <property type="match status" value="1"/>
</dbReference>
<feature type="region of interest" description="Disordered" evidence="4">
    <location>
        <begin position="138"/>
        <end position="190"/>
    </location>
</feature>
<dbReference type="RefSeq" id="WP_353649001.1">
    <property type="nucleotide sequence ID" value="NZ_CP159218.1"/>
</dbReference>
<feature type="domain" description="Uracil-DNA glycosylase-like" evidence="5">
    <location>
        <begin position="11"/>
        <end position="160"/>
    </location>
</feature>
<gene>
    <name evidence="6" type="ORF">ABLG96_19655</name>
</gene>
<keyword evidence="1" id="KW-0227">DNA damage</keyword>
<sequence>MNVLDDIWRPGVGLVVCGTAVGECAVQRGHHYAQRGNGFWRLLHDSGLTPRMLAADEESQLPHHDIGLVDLVKDSTLPCGFDVARLESVLRQAPPRWIAFNGRVGADAVALTVGAPRPLLGVQDWMFAGSRVFVLPSSSGANQRKDHGGRPQRLDWWSELAEAVPAKTRRPDRPPAPALRTPAPPAARPT</sequence>
<dbReference type="SUPFAM" id="SSF52141">
    <property type="entry name" value="Uracil-DNA glycosylase-like"/>
    <property type="match status" value="1"/>
</dbReference>
<keyword evidence="6" id="KW-0326">Glycosidase</keyword>
<feature type="compositionally biased region" description="Pro residues" evidence="4">
    <location>
        <begin position="174"/>
        <end position="190"/>
    </location>
</feature>
<dbReference type="CDD" id="cd10028">
    <property type="entry name" value="UDG-F2_TDG_MUG"/>
    <property type="match status" value="1"/>
</dbReference>
<feature type="compositionally biased region" description="Basic and acidic residues" evidence="4">
    <location>
        <begin position="143"/>
        <end position="153"/>
    </location>
</feature>
<evidence type="ECO:0000256" key="4">
    <source>
        <dbReference type="SAM" id="MobiDB-lite"/>
    </source>
</evidence>
<reference evidence="6" key="1">
    <citation type="submission" date="2024-05" db="EMBL/GenBank/DDBJ databases">
        <authorList>
            <person name="Cai S.Y."/>
            <person name="Jin L.M."/>
            <person name="Li H.R."/>
        </authorList>
    </citation>
    <scope>NUCLEOTIDE SEQUENCE</scope>
    <source>
        <strain evidence="6">A5-74</strain>
    </source>
</reference>
<proteinExistence type="predicted"/>
<evidence type="ECO:0000313" key="6">
    <source>
        <dbReference type="EMBL" id="XCG63386.1"/>
    </source>
</evidence>
<evidence type="ECO:0000256" key="1">
    <source>
        <dbReference type="ARBA" id="ARBA00022763"/>
    </source>
</evidence>